<feature type="transmembrane region" description="Helical" evidence="5">
    <location>
        <begin position="149"/>
        <end position="169"/>
    </location>
</feature>
<dbReference type="InterPro" id="IPR011701">
    <property type="entry name" value="MFS"/>
</dbReference>
<feature type="transmembrane region" description="Helical" evidence="5">
    <location>
        <begin position="369"/>
        <end position="394"/>
    </location>
</feature>
<feature type="transmembrane region" description="Helical" evidence="5">
    <location>
        <begin position="312"/>
        <end position="330"/>
    </location>
</feature>
<dbReference type="CDD" id="cd17321">
    <property type="entry name" value="MFS_MMR_MDR_like"/>
    <property type="match status" value="1"/>
</dbReference>
<feature type="transmembrane region" description="Helical" evidence="5">
    <location>
        <begin position="52"/>
        <end position="75"/>
    </location>
</feature>
<evidence type="ECO:0000259" key="6">
    <source>
        <dbReference type="PROSITE" id="PS50850"/>
    </source>
</evidence>
<evidence type="ECO:0000313" key="7">
    <source>
        <dbReference type="EMBL" id="MBE1561842.1"/>
    </source>
</evidence>
<dbReference type="EMBL" id="JADBEF010000001">
    <property type="protein sequence ID" value="MBE1561842.1"/>
    <property type="molecule type" value="Genomic_DNA"/>
</dbReference>
<feature type="transmembrane region" description="Helical" evidence="5">
    <location>
        <begin position="232"/>
        <end position="254"/>
    </location>
</feature>
<feature type="transmembrane region" description="Helical" evidence="5">
    <location>
        <begin position="446"/>
        <end position="467"/>
    </location>
</feature>
<keyword evidence="4 5" id="KW-0472">Membrane</keyword>
<evidence type="ECO:0000256" key="2">
    <source>
        <dbReference type="ARBA" id="ARBA00022692"/>
    </source>
</evidence>
<feature type="transmembrane region" description="Helical" evidence="5">
    <location>
        <begin position="175"/>
        <end position="194"/>
    </location>
</feature>
<protein>
    <submittedName>
        <fullName evidence="7">EmrB/QacA subfamily drug resistance transporter</fullName>
    </submittedName>
</protein>
<dbReference type="Gene3D" id="1.20.1250.20">
    <property type="entry name" value="MFS general substrate transporter like domains"/>
    <property type="match status" value="1"/>
</dbReference>
<evidence type="ECO:0000256" key="1">
    <source>
        <dbReference type="ARBA" id="ARBA00004651"/>
    </source>
</evidence>
<dbReference type="PROSITE" id="PS50850">
    <property type="entry name" value="MFS"/>
    <property type="match status" value="1"/>
</dbReference>
<dbReference type="InterPro" id="IPR036259">
    <property type="entry name" value="MFS_trans_sf"/>
</dbReference>
<name>A0ABR9KIJ5_9ACTN</name>
<comment type="subcellular location">
    <subcellularLocation>
        <location evidence="1">Cell membrane</location>
        <topology evidence="1">Multi-pass membrane protein</topology>
    </subcellularLocation>
</comment>
<dbReference type="PANTHER" id="PTHR42718:SF39">
    <property type="entry name" value="ACTINORHODIN TRANSPORTER-RELATED"/>
    <property type="match status" value="1"/>
</dbReference>
<dbReference type="RefSeq" id="WP_192776696.1">
    <property type="nucleotide sequence ID" value="NZ_BAAASY010000011.1"/>
</dbReference>
<proteinExistence type="predicted"/>
<feature type="transmembrane region" description="Helical" evidence="5">
    <location>
        <begin position="87"/>
        <end position="104"/>
    </location>
</feature>
<keyword evidence="2 5" id="KW-0812">Transmembrane</keyword>
<evidence type="ECO:0000313" key="8">
    <source>
        <dbReference type="Proteomes" id="UP000661607"/>
    </source>
</evidence>
<dbReference type="Pfam" id="PF07690">
    <property type="entry name" value="MFS_1"/>
    <property type="match status" value="1"/>
</dbReference>
<feature type="transmembrane region" description="Helical" evidence="5">
    <location>
        <begin position="342"/>
        <end position="363"/>
    </location>
</feature>
<keyword evidence="3 5" id="KW-1133">Transmembrane helix</keyword>
<keyword evidence="8" id="KW-1185">Reference proteome</keyword>
<feature type="transmembrane region" description="Helical" evidence="5">
    <location>
        <begin position="415"/>
        <end position="434"/>
    </location>
</feature>
<organism evidence="7 8">
    <name type="scientific">Nonomuraea africana</name>
    <dbReference type="NCBI Taxonomy" id="46171"/>
    <lineage>
        <taxon>Bacteria</taxon>
        <taxon>Bacillati</taxon>
        <taxon>Actinomycetota</taxon>
        <taxon>Actinomycetes</taxon>
        <taxon>Streptosporangiales</taxon>
        <taxon>Streptosporangiaceae</taxon>
        <taxon>Nonomuraea</taxon>
    </lineage>
</organism>
<gene>
    <name evidence="7" type="ORF">H4W81_004621</name>
</gene>
<feature type="domain" description="Major facilitator superfamily (MFS) profile" evidence="6">
    <location>
        <begin position="21"/>
        <end position="472"/>
    </location>
</feature>
<dbReference type="InterPro" id="IPR020846">
    <property type="entry name" value="MFS_dom"/>
</dbReference>
<feature type="transmembrane region" description="Helical" evidence="5">
    <location>
        <begin position="275"/>
        <end position="300"/>
    </location>
</feature>
<feature type="transmembrane region" description="Helical" evidence="5">
    <location>
        <begin position="206"/>
        <end position="226"/>
    </location>
</feature>
<dbReference type="SUPFAM" id="SSF103473">
    <property type="entry name" value="MFS general substrate transporter"/>
    <property type="match status" value="1"/>
</dbReference>
<evidence type="ECO:0000256" key="3">
    <source>
        <dbReference type="ARBA" id="ARBA00022989"/>
    </source>
</evidence>
<accession>A0ABR9KIJ5</accession>
<evidence type="ECO:0000256" key="5">
    <source>
        <dbReference type="SAM" id="Phobius"/>
    </source>
</evidence>
<dbReference type="PANTHER" id="PTHR42718">
    <property type="entry name" value="MAJOR FACILITATOR SUPERFAMILY MULTIDRUG TRANSPORTER MFSC"/>
    <property type="match status" value="1"/>
</dbReference>
<reference evidence="7 8" key="1">
    <citation type="submission" date="2020-10" db="EMBL/GenBank/DDBJ databases">
        <title>Sequencing the genomes of 1000 actinobacteria strains.</title>
        <authorList>
            <person name="Klenk H.-P."/>
        </authorList>
    </citation>
    <scope>NUCLEOTIDE SEQUENCE [LARGE SCALE GENOMIC DNA]</scope>
    <source>
        <strain evidence="7 8">DSM 43748</strain>
    </source>
</reference>
<dbReference type="PRINTS" id="PR01036">
    <property type="entry name" value="TCRTETB"/>
</dbReference>
<dbReference type="Gene3D" id="1.20.1720.10">
    <property type="entry name" value="Multidrug resistance protein D"/>
    <property type="match status" value="1"/>
</dbReference>
<comment type="caution">
    <text evidence="7">The sequence shown here is derived from an EMBL/GenBank/DDBJ whole genome shotgun (WGS) entry which is preliminary data.</text>
</comment>
<dbReference type="Proteomes" id="UP000661607">
    <property type="component" value="Unassembled WGS sequence"/>
</dbReference>
<sequence length="487" mass="51368">MATKASSATTSHEYAPRRWLALFIALTAVFMDQLDVTIVNVALPYIQADLDAGYSLGQWVLAGYALAYALFLVTGGRLGDIMGRKRIFLVGTAGFTVASALAGLSQSGEMMVGARLFQGLFAALMVPQVLSVIQAMFPPHERIKAMGLLGVAIPAAALTGPFVGALLTAGPGWRWIFWVNLPIGLLTLVGTARVMPETRSDRPLRIDVPGMLLLGLASIMLMYPLVQGREMGWPTWTIASMAASVPVFVLFYRYQRRREHASPLVPPALFRNRSFVAGSVLLTLVFSGIMSYVLVLVWGFQVAHGWSPLDMALAGLGWTVGLGATANVAVKFGPRIGRTLIGTGLGVMGVGISLLIVVIRQYGSATTTWHVFACLVVAGLGTGLMVPILVDLILAGVPVRDAGAGSGVANATIQLGGAVGVAIIGVLFFGLAGAGPPDRATWVEAAWQSLFFNAAVFFAAILLVPFLPRRTRAGEPAAAERAVPGTP</sequence>
<evidence type="ECO:0000256" key="4">
    <source>
        <dbReference type="ARBA" id="ARBA00023136"/>
    </source>
</evidence>
<feature type="transmembrane region" description="Helical" evidence="5">
    <location>
        <begin position="116"/>
        <end position="137"/>
    </location>
</feature>
<feature type="transmembrane region" description="Helical" evidence="5">
    <location>
        <begin position="20"/>
        <end position="46"/>
    </location>
</feature>